<dbReference type="Proteomes" id="UP001374584">
    <property type="component" value="Unassembled WGS sequence"/>
</dbReference>
<name>A0AAN9NT13_PHACN</name>
<comment type="caution">
    <text evidence="2">The sequence shown here is derived from an EMBL/GenBank/DDBJ whole genome shotgun (WGS) entry which is preliminary data.</text>
</comment>
<dbReference type="EMBL" id="JAYMYR010000002">
    <property type="protein sequence ID" value="KAK7378661.1"/>
    <property type="molecule type" value="Genomic_DNA"/>
</dbReference>
<dbReference type="AlphaFoldDB" id="A0AAN9NT13"/>
<feature type="transmembrane region" description="Helical" evidence="1">
    <location>
        <begin position="49"/>
        <end position="67"/>
    </location>
</feature>
<sequence>MRTRRWWWRVLCCLRKRTNLRTKVAVAAAVLILWSKSGLQLIKKDEHRFIHFNLVPVFVFVIFLSNIHKDKKIHS</sequence>
<accession>A0AAN9NT13</accession>
<keyword evidence="1" id="KW-1133">Transmembrane helix</keyword>
<evidence type="ECO:0000313" key="3">
    <source>
        <dbReference type="Proteomes" id="UP001374584"/>
    </source>
</evidence>
<gene>
    <name evidence="2" type="ORF">VNO80_04107</name>
</gene>
<keyword evidence="3" id="KW-1185">Reference proteome</keyword>
<reference evidence="2 3" key="1">
    <citation type="submission" date="2024-01" db="EMBL/GenBank/DDBJ databases">
        <title>The genomes of 5 underutilized Papilionoideae crops provide insights into root nodulation and disease resistanc.</title>
        <authorList>
            <person name="Jiang F."/>
        </authorList>
    </citation>
    <scope>NUCLEOTIDE SEQUENCE [LARGE SCALE GENOMIC DNA]</scope>
    <source>
        <strain evidence="2">JINMINGXINNONG_FW02</strain>
        <tissue evidence="2">Leaves</tissue>
    </source>
</reference>
<keyword evidence="1" id="KW-0472">Membrane</keyword>
<proteinExistence type="predicted"/>
<protein>
    <submittedName>
        <fullName evidence="2">Uncharacterized protein</fullName>
    </submittedName>
</protein>
<evidence type="ECO:0000313" key="2">
    <source>
        <dbReference type="EMBL" id="KAK7378661.1"/>
    </source>
</evidence>
<evidence type="ECO:0000256" key="1">
    <source>
        <dbReference type="SAM" id="Phobius"/>
    </source>
</evidence>
<keyword evidence="1" id="KW-0812">Transmembrane</keyword>
<organism evidence="2 3">
    <name type="scientific">Phaseolus coccineus</name>
    <name type="common">Scarlet runner bean</name>
    <name type="synonym">Phaseolus multiflorus</name>
    <dbReference type="NCBI Taxonomy" id="3886"/>
    <lineage>
        <taxon>Eukaryota</taxon>
        <taxon>Viridiplantae</taxon>
        <taxon>Streptophyta</taxon>
        <taxon>Embryophyta</taxon>
        <taxon>Tracheophyta</taxon>
        <taxon>Spermatophyta</taxon>
        <taxon>Magnoliopsida</taxon>
        <taxon>eudicotyledons</taxon>
        <taxon>Gunneridae</taxon>
        <taxon>Pentapetalae</taxon>
        <taxon>rosids</taxon>
        <taxon>fabids</taxon>
        <taxon>Fabales</taxon>
        <taxon>Fabaceae</taxon>
        <taxon>Papilionoideae</taxon>
        <taxon>50 kb inversion clade</taxon>
        <taxon>NPAAA clade</taxon>
        <taxon>indigoferoid/millettioid clade</taxon>
        <taxon>Phaseoleae</taxon>
        <taxon>Phaseolus</taxon>
    </lineage>
</organism>